<sequence length="211" mass="24507">MQWEEPEQQYRIVKTACQVLDGESIVTWHWPKHVEAVYVYSFPDGMEKAPELLEPRRLKLFTREEYKTKSGYRERLEHIGMQGYRIFPCLVRSGQPVPLSQTDPDNYVRVSGGKAKLRYAIKYGNKWFSKYKSVRIQLFCEISVPQQALCYVKKEGAPPINKEDGIAYPFPNHFASGSHTLPEIEVGKNDYIRIFFTDGKAFGELYELIAE</sequence>
<name>A0ABX0JGP5_9BACL</name>
<protein>
    <recommendedName>
        <fullName evidence="3">Beta-mannanase</fullName>
    </recommendedName>
</protein>
<dbReference type="Proteomes" id="UP001165962">
    <property type="component" value="Unassembled WGS sequence"/>
</dbReference>
<comment type="caution">
    <text evidence="1">The sequence shown here is derived from an EMBL/GenBank/DDBJ whole genome shotgun (WGS) entry which is preliminary data.</text>
</comment>
<keyword evidence="2" id="KW-1185">Reference proteome</keyword>
<evidence type="ECO:0000313" key="2">
    <source>
        <dbReference type="Proteomes" id="UP001165962"/>
    </source>
</evidence>
<gene>
    <name evidence="1" type="ORF">G9U52_24655</name>
</gene>
<reference evidence="1" key="1">
    <citation type="submission" date="2020-03" db="EMBL/GenBank/DDBJ databases">
        <title>Draft sequencing of Paenibacilllus sp. S3N08.</title>
        <authorList>
            <person name="Kim D.-U."/>
        </authorList>
    </citation>
    <scope>NUCLEOTIDE SEQUENCE</scope>
    <source>
        <strain evidence="1">S3N08</strain>
    </source>
</reference>
<evidence type="ECO:0000313" key="1">
    <source>
        <dbReference type="EMBL" id="NHN33011.1"/>
    </source>
</evidence>
<evidence type="ECO:0008006" key="3">
    <source>
        <dbReference type="Google" id="ProtNLM"/>
    </source>
</evidence>
<proteinExistence type="predicted"/>
<organism evidence="1 2">
    <name type="scientific">Paenibacillus agricola</name>
    <dbReference type="NCBI Taxonomy" id="2716264"/>
    <lineage>
        <taxon>Bacteria</taxon>
        <taxon>Bacillati</taxon>
        <taxon>Bacillota</taxon>
        <taxon>Bacilli</taxon>
        <taxon>Bacillales</taxon>
        <taxon>Paenibacillaceae</taxon>
        <taxon>Paenibacillus</taxon>
    </lineage>
</organism>
<dbReference type="RefSeq" id="WP_166153310.1">
    <property type="nucleotide sequence ID" value="NZ_JAAOIW010000010.1"/>
</dbReference>
<accession>A0ABX0JGP5</accession>
<dbReference type="EMBL" id="JAAOIW010000010">
    <property type="protein sequence ID" value="NHN33011.1"/>
    <property type="molecule type" value="Genomic_DNA"/>
</dbReference>